<keyword evidence="7 10" id="KW-1133">Transmembrane helix</keyword>
<dbReference type="Proteomes" id="UP000275772">
    <property type="component" value="Unassembled WGS sequence"/>
</dbReference>
<proteinExistence type="inferred from homology"/>
<dbReference type="AlphaFoldDB" id="A0A383US39"/>
<dbReference type="PANTHER" id="PTHR31030:SF1">
    <property type="entry name" value="PLASMA MEMBRANE FUSION PROTEIN PRM1"/>
    <property type="match status" value="1"/>
</dbReference>
<protein>
    <recommendedName>
        <fullName evidence="10">Plasma membrane fusion protein PRM1</fullName>
    </recommendedName>
</protein>
<dbReference type="InterPro" id="IPR026777">
    <property type="entry name" value="PRM1"/>
</dbReference>
<organism evidence="11 12">
    <name type="scientific">Blumeria hordei</name>
    <name type="common">Barley powdery mildew</name>
    <name type="synonym">Blumeria graminis f. sp. hordei</name>
    <dbReference type="NCBI Taxonomy" id="2867405"/>
    <lineage>
        <taxon>Eukaryota</taxon>
        <taxon>Fungi</taxon>
        <taxon>Dikarya</taxon>
        <taxon>Ascomycota</taxon>
        <taxon>Pezizomycotina</taxon>
        <taxon>Leotiomycetes</taxon>
        <taxon>Erysiphales</taxon>
        <taxon>Erysiphaceae</taxon>
        <taxon>Blumeria</taxon>
    </lineage>
</organism>
<evidence type="ECO:0000256" key="1">
    <source>
        <dbReference type="ARBA" id="ARBA00002512"/>
    </source>
</evidence>
<feature type="transmembrane region" description="Helical" evidence="10">
    <location>
        <begin position="416"/>
        <end position="437"/>
    </location>
</feature>
<accession>A0A383US39</accession>
<evidence type="ECO:0000256" key="5">
    <source>
        <dbReference type="ARBA" id="ARBA00022692"/>
    </source>
</evidence>
<reference evidence="11 12" key="1">
    <citation type="submission" date="2017-11" db="EMBL/GenBank/DDBJ databases">
        <authorList>
            <person name="Kracher B."/>
        </authorList>
    </citation>
    <scope>NUCLEOTIDE SEQUENCE [LARGE SCALE GENOMIC DNA]</scope>
    <source>
        <strain evidence="11 12">RACE1</strain>
    </source>
</reference>
<evidence type="ECO:0000256" key="10">
    <source>
        <dbReference type="RuleBase" id="RU366035"/>
    </source>
</evidence>
<dbReference type="GO" id="GO:0005886">
    <property type="term" value="C:plasma membrane"/>
    <property type="evidence" value="ECO:0007669"/>
    <property type="project" value="UniProtKB-SubCell"/>
</dbReference>
<feature type="transmembrane region" description="Helical" evidence="10">
    <location>
        <begin position="150"/>
        <end position="174"/>
    </location>
</feature>
<keyword evidence="4 10" id="KW-1003">Cell membrane</keyword>
<dbReference type="PANTHER" id="PTHR31030">
    <property type="entry name" value="PLASMA MEMBRANE FUSION PROTEIN PRM1"/>
    <property type="match status" value="1"/>
</dbReference>
<evidence type="ECO:0000313" key="11">
    <source>
        <dbReference type="EMBL" id="SZF02697.1"/>
    </source>
</evidence>
<evidence type="ECO:0000256" key="8">
    <source>
        <dbReference type="ARBA" id="ARBA00023136"/>
    </source>
</evidence>
<feature type="transmembrane region" description="Helical" evidence="10">
    <location>
        <begin position="619"/>
        <end position="642"/>
    </location>
</feature>
<evidence type="ECO:0000256" key="4">
    <source>
        <dbReference type="ARBA" id="ARBA00022475"/>
    </source>
</evidence>
<keyword evidence="8 10" id="KW-0472">Membrane</keyword>
<feature type="transmembrane region" description="Helical" evidence="10">
    <location>
        <begin position="338"/>
        <end position="357"/>
    </location>
</feature>
<evidence type="ECO:0000256" key="3">
    <source>
        <dbReference type="ARBA" id="ARBA00010780"/>
    </source>
</evidence>
<evidence type="ECO:0000256" key="2">
    <source>
        <dbReference type="ARBA" id="ARBA00004651"/>
    </source>
</evidence>
<name>A0A383US39_BLUHO</name>
<dbReference type="VEuPathDB" id="FungiDB:BLGHR1_13482"/>
<keyword evidence="6 10" id="KW-0184">Conjugation</keyword>
<evidence type="ECO:0000256" key="7">
    <source>
        <dbReference type="ARBA" id="ARBA00022989"/>
    </source>
</evidence>
<comment type="similarity">
    <text evidence="3 10">Belongs to the PRM1 family.</text>
</comment>
<sequence length="732" mass="81450">MSFPRKIWEISSPKSLSAENRRRSAYPNIPMSLNIGTNKQDNFNLLPDNLLATPPYLGLRARLSQIWVNQWTILLLLILCRLLLVTRDIQSNTETAKEEALQACTSVESVGSAMASMPHYLSSGVNKLTANTITHTVNGLMDMMLDSLDVMSNILLFVINMFTQTYACLITFAVTGSLSATIELIEKVGDYLNETIGHITTSLASDTKEFQDGLNDMLKKIQIPPFLSGTRTIPKIDLSGSIDALHTIKIDPSSFNAELNKLNASLPTFADVQNFTSDVIKLPFTKLKTLVNDSRPLYTFDHNIFSVAPKKELTFCSDSNTINNFFDDITSLILKGKIALSIFLSILAVLLGIFMALKEVREWRRLQDHSHFITNHAQDRLDLIYISSRLQTATAGIHIASKFFATPKRRNLARWFIAYITSFRALFLLSLGFSGLFSCFCQYVLLQSVKKEVPQIAEEIGNFTGKIFQSLNDASKEWAIDSNNVIEGMNSRINKDVLGWVQVGTGAVNMTIDMFTLKMSEALNTTFGGTVLYKPVLEVMNCLVGLKVASVQKGLTWVQEHAHVKFPELQPDVFSLGAATNLASPNSFLASPGSNTSDKVTSAVAKVIKKLQDGIRVEAIISSVLVILWLVLVLMALGRVLIADSRKDYPRYQIDPPDYTDQSHNISMKIRRPQKSLANLGTAHHMDDAMSNAYDKWDQDLEKYGQVAEHHCVTSPGFERKSSHGSMAEIKL</sequence>
<comment type="function">
    <text evidence="1 10">Involved in cell fusion during mating by stabilizing the plasma membrane fusion event.</text>
</comment>
<dbReference type="GO" id="GO:0043332">
    <property type="term" value="C:mating projection tip"/>
    <property type="evidence" value="ECO:0007669"/>
    <property type="project" value="UniProtKB-UniRule"/>
</dbReference>
<dbReference type="GO" id="GO:0032220">
    <property type="term" value="P:plasma membrane fusion involved in cytogamy"/>
    <property type="evidence" value="ECO:0007669"/>
    <property type="project" value="TreeGrafter"/>
</dbReference>
<keyword evidence="9" id="KW-0325">Glycoprotein</keyword>
<evidence type="ECO:0000313" key="12">
    <source>
        <dbReference type="Proteomes" id="UP000275772"/>
    </source>
</evidence>
<evidence type="ECO:0000256" key="6">
    <source>
        <dbReference type="ARBA" id="ARBA00022971"/>
    </source>
</evidence>
<feature type="transmembrane region" description="Helical" evidence="10">
    <location>
        <begin position="66"/>
        <end position="84"/>
    </location>
</feature>
<gene>
    <name evidence="11" type="ORF">BLGHR1_13482</name>
</gene>
<dbReference type="EMBL" id="UNSH01000045">
    <property type="protein sequence ID" value="SZF02697.1"/>
    <property type="molecule type" value="Genomic_DNA"/>
</dbReference>
<comment type="subcellular location">
    <subcellularLocation>
        <location evidence="2 10">Cell membrane</location>
        <topology evidence="2 10">Multi-pass membrane protein</topology>
    </subcellularLocation>
</comment>
<keyword evidence="5 10" id="KW-0812">Transmembrane</keyword>
<evidence type="ECO:0000256" key="9">
    <source>
        <dbReference type="ARBA" id="ARBA00023180"/>
    </source>
</evidence>